<evidence type="ECO:0000313" key="1">
    <source>
        <dbReference type="EMBL" id="QEW25753.1"/>
    </source>
</evidence>
<gene>
    <name evidence="1" type="ORF">RIdsm_01542</name>
</gene>
<dbReference type="KEGG" id="rid:RIdsm_01542"/>
<dbReference type="OrthoDB" id="8138512at2"/>
<dbReference type="EMBL" id="CP031598">
    <property type="protein sequence ID" value="QEW25753.1"/>
    <property type="molecule type" value="Genomic_DNA"/>
</dbReference>
<sequence>MAKATSTPSVTKISWPAGIFGTYSLVGPQIAHFWEAQEDILTDGETFARNWFERRHTATRTALEAAMEIGQCGISDPAGAMKAVTRWQTHSMERVAQDYREWLGLWTRCAGYLNNAEMEAGEEGMKSVAKSMTPAKRMKDDIPV</sequence>
<reference evidence="1 2" key="1">
    <citation type="submission" date="2018-08" db="EMBL/GenBank/DDBJ databases">
        <title>Genetic Globetrotter - A new plasmid hitch-hiking vast phylogenetic and geographic distances.</title>
        <authorList>
            <person name="Vollmers J."/>
            <person name="Petersen J."/>
        </authorList>
    </citation>
    <scope>NUCLEOTIDE SEQUENCE [LARGE SCALE GENOMIC DNA]</scope>
    <source>
        <strain evidence="1 2">DSM 26383</strain>
    </source>
</reference>
<dbReference type="AlphaFoldDB" id="A0A5P3AAN0"/>
<proteinExistence type="predicted"/>
<dbReference type="RefSeq" id="WP_057815062.1">
    <property type="nucleotide sequence ID" value="NZ_CP031598.1"/>
</dbReference>
<evidence type="ECO:0000313" key="2">
    <source>
        <dbReference type="Proteomes" id="UP000325785"/>
    </source>
</evidence>
<accession>A0A5P3AAN0</accession>
<name>A0A5P3AAN0_9RHOB</name>
<organism evidence="1 2">
    <name type="scientific">Roseovarius indicus</name>
    <dbReference type="NCBI Taxonomy" id="540747"/>
    <lineage>
        <taxon>Bacteria</taxon>
        <taxon>Pseudomonadati</taxon>
        <taxon>Pseudomonadota</taxon>
        <taxon>Alphaproteobacteria</taxon>
        <taxon>Rhodobacterales</taxon>
        <taxon>Roseobacteraceae</taxon>
        <taxon>Roseovarius</taxon>
    </lineage>
</organism>
<protein>
    <recommendedName>
        <fullName evidence="3">Phasin domain-containing protein</fullName>
    </recommendedName>
</protein>
<dbReference type="Proteomes" id="UP000325785">
    <property type="component" value="Chromosome"/>
</dbReference>
<evidence type="ECO:0008006" key="3">
    <source>
        <dbReference type="Google" id="ProtNLM"/>
    </source>
</evidence>